<accession>A0AA36IVM9</accession>
<keyword evidence="2" id="KW-1185">Reference proteome</keyword>
<dbReference type="EMBL" id="CAUJNA010002946">
    <property type="protein sequence ID" value="CAJ1394765.1"/>
    <property type="molecule type" value="Genomic_DNA"/>
</dbReference>
<dbReference type="AlphaFoldDB" id="A0AA36IVM9"/>
<name>A0AA36IVM9_9DINO</name>
<proteinExistence type="predicted"/>
<evidence type="ECO:0000313" key="1">
    <source>
        <dbReference type="EMBL" id="CAJ1394765.1"/>
    </source>
</evidence>
<sequence length="565" mass="63118">MRNEDFASSALALDFCDTFEGVYLPSAEGEVDAWRRLGIEQAHVRGCAVLGFCRDIGWGLWADLWTAGLWLYPLEHAMEDAQLSRPSGGLQLLYRCLHPSPLGAWEAVLGAEPAPQVCVALKADPPEAASDWQDLLGPILGFLLDFHSASWRGFVHQRALNGLSAMEIASRLSHLLADTFAVRCVCRRFLASSRRCSGRWRGALHQLLQLPRRLYKPSEASGMDLSRPFTRSMQLLPTDALRYIMALLTDVNVAALEQSCAFLAKIHGQHRRFEISWKQSLHAMRSRMVALSKTRLSWLSCLSLTAEAHFRRHHWAASITAVKVSTKVLGGAGKMFECEESKGLHKAWPHCVRFAHRLLKQVPVSWDREAFANSESRTTENGIPKETVFSGNLVSTPSCLKSRGQLLLFGDMLWRRDGVPLESEAPVAAHEMLAQLEEGEGTYLGRRRGFGSRRCMPGANRCHWAVCAENMGLSAGDHDARTCPACSETRGFSTLCASFVNSFEFQLPEMTKPLVVDIELEAFVLPFLFTSTDFEQRCLPFRVLEEETEISEDTWGEEDMSDGPD</sequence>
<protein>
    <submittedName>
        <fullName evidence="1">Uncharacterized protein</fullName>
    </submittedName>
</protein>
<comment type="caution">
    <text evidence="1">The sequence shown here is derived from an EMBL/GenBank/DDBJ whole genome shotgun (WGS) entry which is preliminary data.</text>
</comment>
<reference evidence="1" key="1">
    <citation type="submission" date="2023-08" db="EMBL/GenBank/DDBJ databases">
        <authorList>
            <person name="Chen Y."/>
            <person name="Shah S."/>
            <person name="Dougan E. K."/>
            <person name="Thang M."/>
            <person name="Chan C."/>
        </authorList>
    </citation>
    <scope>NUCLEOTIDE SEQUENCE</scope>
</reference>
<gene>
    <name evidence="1" type="ORF">EVOR1521_LOCUS19351</name>
</gene>
<dbReference type="Proteomes" id="UP001178507">
    <property type="component" value="Unassembled WGS sequence"/>
</dbReference>
<organism evidence="1 2">
    <name type="scientific">Effrenium voratum</name>
    <dbReference type="NCBI Taxonomy" id="2562239"/>
    <lineage>
        <taxon>Eukaryota</taxon>
        <taxon>Sar</taxon>
        <taxon>Alveolata</taxon>
        <taxon>Dinophyceae</taxon>
        <taxon>Suessiales</taxon>
        <taxon>Symbiodiniaceae</taxon>
        <taxon>Effrenium</taxon>
    </lineage>
</organism>
<evidence type="ECO:0000313" key="2">
    <source>
        <dbReference type="Proteomes" id="UP001178507"/>
    </source>
</evidence>